<evidence type="ECO:0000313" key="2">
    <source>
        <dbReference type="EMBL" id="OQR78640.1"/>
    </source>
</evidence>
<dbReference type="Proteomes" id="UP000192247">
    <property type="component" value="Unassembled WGS sequence"/>
</dbReference>
<dbReference type="GO" id="GO:0016567">
    <property type="term" value="P:protein ubiquitination"/>
    <property type="evidence" value="ECO:0007669"/>
    <property type="project" value="InterPro"/>
</dbReference>
<protein>
    <submittedName>
        <fullName evidence="2">Peptidyl-prolyl cis-trans isomerase 2 isoform X2</fullName>
    </submittedName>
</protein>
<reference evidence="2 3" key="1">
    <citation type="journal article" date="2017" name="Gigascience">
        <title>Draft genome of the honey bee ectoparasitic mite, Tropilaelaps mercedesae, is shaped by the parasitic life history.</title>
        <authorList>
            <person name="Dong X."/>
            <person name="Armstrong S.D."/>
            <person name="Xia D."/>
            <person name="Makepeace B.L."/>
            <person name="Darby A.C."/>
            <person name="Kadowaki T."/>
        </authorList>
    </citation>
    <scope>NUCLEOTIDE SEQUENCE [LARGE SCALE GENOMIC DNA]</scope>
    <source>
        <strain evidence="2">Wuxi-XJTLU</strain>
    </source>
</reference>
<keyword evidence="3" id="KW-1185">Reference proteome</keyword>
<dbReference type="SUPFAM" id="SSF57850">
    <property type="entry name" value="RING/U-box"/>
    <property type="match status" value="1"/>
</dbReference>
<dbReference type="OrthoDB" id="30774at2759"/>
<accession>A0A1V9XYV4</accession>
<sequence>MGKKQHQKDKMYLTTTEWSTLYGGKRAVTAESRSSEFRRLPFDHCALSLQPFENPMCTSEGVVYDVVSIVPFIKKFGIDPTSGKDLLDDSPFTRADVIHLQDPQNLEKFNLSAFHHIKNNLRLEDHFEAKKDPRANLKHVNHETRDILDTLDKEYKAPQTRVKCGSDKPTARDRFNAAHFSTGTASASFTSTAVDPSTSVEAG</sequence>
<feature type="domain" description="U-box" evidence="1">
    <location>
        <begin position="38"/>
        <end position="122"/>
    </location>
</feature>
<dbReference type="STRING" id="418985.A0A1V9XYV4"/>
<evidence type="ECO:0000313" key="3">
    <source>
        <dbReference type="Proteomes" id="UP000192247"/>
    </source>
</evidence>
<evidence type="ECO:0000259" key="1">
    <source>
        <dbReference type="PROSITE" id="PS51698"/>
    </source>
</evidence>
<dbReference type="InterPro" id="IPR003613">
    <property type="entry name" value="Ubox_domain"/>
</dbReference>
<gene>
    <name evidence="2" type="ORF">BIW11_00272</name>
</gene>
<dbReference type="PROSITE" id="PS51698">
    <property type="entry name" value="U_BOX"/>
    <property type="match status" value="1"/>
</dbReference>
<dbReference type="AlphaFoldDB" id="A0A1V9XYV4"/>
<organism evidence="2 3">
    <name type="scientific">Tropilaelaps mercedesae</name>
    <dbReference type="NCBI Taxonomy" id="418985"/>
    <lineage>
        <taxon>Eukaryota</taxon>
        <taxon>Metazoa</taxon>
        <taxon>Ecdysozoa</taxon>
        <taxon>Arthropoda</taxon>
        <taxon>Chelicerata</taxon>
        <taxon>Arachnida</taxon>
        <taxon>Acari</taxon>
        <taxon>Parasitiformes</taxon>
        <taxon>Mesostigmata</taxon>
        <taxon>Gamasina</taxon>
        <taxon>Dermanyssoidea</taxon>
        <taxon>Laelapidae</taxon>
        <taxon>Tropilaelaps</taxon>
    </lineage>
</organism>
<dbReference type="InterPro" id="IPR013083">
    <property type="entry name" value="Znf_RING/FYVE/PHD"/>
</dbReference>
<dbReference type="GO" id="GO:0004842">
    <property type="term" value="F:ubiquitin-protein transferase activity"/>
    <property type="evidence" value="ECO:0007669"/>
    <property type="project" value="InterPro"/>
</dbReference>
<comment type="caution">
    <text evidence="2">The sequence shown here is derived from an EMBL/GenBank/DDBJ whole genome shotgun (WGS) entry which is preliminary data.</text>
</comment>
<keyword evidence="2" id="KW-0413">Isomerase</keyword>
<feature type="non-terminal residue" evidence="2">
    <location>
        <position position="203"/>
    </location>
</feature>
<dbReference type="Gene3D" id="3.30.40.10">
    <property type="entry name" value="Zinc/RING finger domain, C3HC4 (zinc finger)"/>
    <property type="match status" value="1"/>
</dbReference>
<dbReference type="SMART" id="SM00504">
    <property type="entry name" value="Ubox"/>
    <property type="match status" value="1"/>
</dbReference>
<proteinExistence type="predicted"/>
<name>A0A1V9XYV4_9ACAR</name>
<dbReference type="GO" id="GO:0016853">
    <property type="term" value="F:isomerase activity"/>
    <property type="evidence" value="ECO:0007669"/>
    <property type="project" value="UniProtKB-KW"/>
</dbReference>
<dbReference type="FunCoup" id="A0A1V9XYV4">
    <property type="interactions" value="1544"/>
</dbReference>
<dbReference type="InParanoid" id="A0A1V9XYV4"/>
<dbReference type="EMBL" id="MNPL01001979">
    <property type="protein sequence ID" value="OQR78640.1"/>
    <property type="molecule type" value="Genomic_DNA"/>
</dbReference>